<feature type="compositionally biased region" description="Polar residues" evidence="1">
    <location>
        <begin position="95"/>
        <end position="124"/>
    </location>
</feature>
<dbReference type="RefSeq" id="XP_040799874.1">
    <property type="nucleotide sequence ID" value="XM_040939263.1"/>
</dbReference>
<feature type="region of interest" description="Disordered" evidence="1">
    <location>
        <begin position="69"/>
        <end position="124"/>
    </location>
</feature>
<evidence type="ECO:0000313" key="3">
    <source>
        <dbReference type="Proteomes" id="UP000249789"/>
    </source>
</evidence>
<feature type="compositionally biased region" description="Polar residues" evidence="1">
    <location>
        <begin position="70"/>
        <end position="81"/>
    </location>
</feature>
<accession>A0A8G1RMC1</accession>
<dbReference type="EMBL" id="KZ824653">
    <property type="protein sequence ID" value="RAK75864.1"/>
    <property type="molecule type" value="Genomic_DNA"/>
</dbReference>
<gene>
    <name evidence="2" type="ORF">BO72DRAFT_155285</name>
</gene>
<evidence type="ECO:0000313" key="2">
    <source>
        <dbReference type="EMBL" id="RAK75864.1"/>
    </source>
</evidence>
<organism evidence="2 3">
    <name type="scientific">Aspergillus fijiensis CBS 313.89</name>
    <dbReference type="NCBI Taxonomy" id="1448319"/>
    <lineage>
        <taxon>Eukaryota</taxon>
        <taxon>Fungi</taxon>
        <taxon>Dikarya</taxon>
        <taxon>Ascomycota</taxon>
        <taxon>Pezizomycotina</taxon>
        <taxon>Eurotiomycetes</taxon>
        <taxon>Eurotiomycetidae</taxon>
        <taxon>Eurotiales</taxon>
        <taxon>Aspergillaceae</taxon>
        <taxon>Aspergillus</taxon>
    </lineage>
</organism>
<evidence type="ECO:0000256" key="1">
    <source>
        <dbReference type="SAM" id="MobiDB-lite"/>
    </source>
</evidence>
<reference evidence="2 3" key="1">
    <citation type="submission" date="2018-02" db="EMBL/GenBank/DDBJ databases">
        <title>The genomes of Aspergillus section Nigri reveals drivers in fungal speciation.</title>
        <authorList>
            <consortium name="DOE Joint Genome Institute"/>
            <person name="Vesth T.C."/>
            <person name="Nybo J."/>
            <person name="Theobald S."/>
            <person name="Brandl J."/>
            <person name="Frisvad J.C."/>
            <person name="Nielsen K.F."/>
            <person name="Lyhne E.K."/>
            <person name="Kogle M.E."/>
            <person name="Kuo A."/>
            <person name="Riley R."/>
            <person name="Clum A."/>
            <person name="Nolan M."/>
            <person name="Lipzen A."/>
            <person name="Salamov A."/>
            <person name="Henrissat B."/>
            <person name="Wiebenga A."/>
            <person name="De vries R.P."/>
            <person name="Grigoriev I.V."/>
            <person name="Mortensen U.H."/>
            <person name="Andersen M.R."/>
            <person name="Baker S.E."/>
        </authorList>
    </citation>
    <scope>NUCLEOTIDE SEQUENCE [LARGE SCALE GENOMIC DNA]</scope>
    <source>
        <strain evidence="2 3">CBS 313.89</strain>
    </source>
</reference>
<keyword evidence="3" id="KW-1185">Reference proteome</keyword>
<name>A0A8G1RMC1_9EURO</name>
<dbReference type="Proteomes" id="UP000249789">
    <property type="component" value="Unassembled WGS sequence"/>
</dbReference>
<proteinExistence type="predicted"/>
<protein>
    <submittedName>
        <fullName evidence="2">Uncharacterized protein</fullName>
    </submittedName>
</protein>
<sequence>MSLALRWSFSVEMRAESSEPYDMSPLPYQLEIRPSLNLPGRIQGSLGVSSWLKNGGKVEDALLEEPQLMHTLQPTSKQQACNPRHQHSPLHSAPPSHTSQHLASPNPHSSAAQPTNTSFPSQTC</sequence>
<dbReference type="AlphaFoldDB" id="A0A8G1RMC1"/>
<dbReference type="GeneID" id="63856596"/>
<dbReference type="VEuPathDB" id="FungiDB:BO72DRAFT_155285"/>